<gene>
    <name evidence="2" type="ORF">EST54_01220</name>
</gene>
<evidence type="ECO:0000259" key="1">
    <source>
        <dbReference type="Pfam" id="PF12697"/>
    </source>
</evidence>
<organism evidence="2 3">
    <name type="scientific">Streptomyces sioyaensis</name>
    <dbReference type="NCBI Taxonomy" id="67364"/>
    <lineage>
        <taxon>Bacteria</taxon>
        <taxon>Bacillati</taxon>
        <taxon>Actinomycetota</taxon>
        <taxon>Actinomycetes</taxon>
        <taxon>Kitasatosporales</taxon>
        <taxon>Streptomycetaceae</taxon>
        <taxon>Streptomyces</taxon>
    </lineage>
</organism>
<evidence type="ECO:0000313" key="2">
    <source>
        <dbReference type="EMBL" id="RXS71062.1"/>
    </source>
</evidence>
<dbReference type="GO" id="GO:0016787">
    <property type="term" value="F:hydrolase activity"/>
    <property type="evidence" value="ECO:0007669"/>
    <property type="project" value="UniProtKB-KW"/>
</dbReference>
<dbReference type="GeneID" id="95776621"/>
<dbReference type="Gene3D" id="3.40.50.1820">
    <property type="entry name" value="alpha/beta hydrolase"/>
    <property type="match status" value="1"/>
</dbReference>
<dbReference type="Pfam" id="PF12697">
    <property type="entry name" value="Abhydrolase_6"/>
    <property type="match status" value="1"/>
</dbReference>
<sequence>MTAIYRSAAAHRDVERWCTDRLARWPVSHRTMALTTCAGRTHVVAAGEEAGPQQLTPRVVVVPGTNFNAAASLPLVTALAARWPTYAVDVPGQPGLSSAERPGQHRLVRYGQWLQEVLDEISPGPTVVVGHSLGGGIALACDVPQLIGRVLASPAGLTRLKVTGRVLAATLPWLARPTEARSATLLRQMHGPDRQPSAELVTWMNLLARSCRSSLAPAPLPDVILARSRRVTNVVATGEHDVFLPPSRLTSPASRHLGVVVDTVPDAGHLVVEEHPETIVTMVAALIGTGRA</sequence>
<evidence type="ECO:0000313" key="3">
    <source>
        <dbReference type="Proteomes" id="UP000289482"/>
    </source>
</evidence>
<dbReference type="RefSeq" id="WP_129243922.1">
    <property type="nucleotide sequence ID" value="NZ_JABZEL010000010.1"/>
</dbReference>
<comment type="caution">
    <text evidence="2">The sequence shown here is derived from an EMBL/GenBank/DDBJ whole genome shotgun (WGS) entry which is preliminary data.</text>
</comment>
<protein>
    <submittedName>
        <fullName evidence="2">Alpha/beta hydrolase</fullName>
    </submittedName>
</protein>
<dbReference type="InterPro" id="IPR000073">
    <property type="entry name" value="AB_hydrolase_1"/>
</dbReference>
<name>A0A4Q1RC62_9ACTN</name>
<dbReference type="AlphaFoldDB" id="A0A4Q1RC62"/>
<proteinExistence type="predicted"/>
<dbReference type="EMBL" id="SDIF01000002">
    <property type="protein sequence ID" value="RXS71062.1"/>
    <property type="molecule type" value="Genomic_DNA"/>
</dbReference>
<dbReference type="SUPFAM" id="SSF53474">
    <property type="entry name" value="alpha/beta-Hydrolases"/>
    <property type="match status" value="1"/>
</dbReference>
<feature type="domain" description="AB hydrolase-1" evidence="1">
    <location>
        <begin position="59"/>
        <end position="280"/>
    </location>
</feature>
<dbReference type="Proteomes" id="UP000289482">
    <property type="component" value="Unassembled WGS sequence"/>
</dbReference>
<accession>A0A4Q1RC62</accession>
<keyword evidence="3" id="KW-1185">Reference proteome</keyword>
<keyword evidence="2" id="KW-0378">Hydrolase</keyword>
<reference evidence="2 3" key="1">
    <citation type="submission" date="2019-01" db="EMBL/GenBank/DDBJ databases">
        <title>Draft genome sequences of the type strain Streptomyces sioyaensis DSM 40032 and its novel strain, TM32, a thermotolerant antibiotics-producing actinobacterium.</title>
        <authorList>
            <person name="Nakaew N."/>
            <person name="Lumyong S."/>
            <person name="Sloan W.T."/>
            <person name="Sungthong R."/>
        </authorList>
    </citation>
    <scope>NUCLEOTIDE SEQUENCE [LARGE SCALE GENOMIC DNA]</scope>
    <source>
        <strain evidence="2 3">DSM 40032</strain>
    </source>
</reference>
<dbReference type="InterPro" id="IPR029058">
    <property type="entry name" value="AB_hydrolase_fold"/>
</dbReference>